<accession>A0A495JVY9</accession>
<keyword evidence="3" id="KW-1185">Reference proteome</keyword>
<reference evidence="2 3" key="1">
    <citation type="submission" date="2018-10" db="EMBL/GenBank/DDBJ databases">
        <title>Sequencing the genomes of 1000 actinobacteria strains.</title>
        <authorList>
            <person name="Klenk H.-P."/>
        </authorList>
    </citation>
    <scope>NUCLEOTIDE SEQUENCE [LARGE SCALE GENOMIC DNA]</scope>
    <source>
        <strain evidence="2 3">DSM 45175</strain>
    </source>
</reference>
<sequence length="379" mass="42611">MTDRKPVTDGIPTDVAWQEGRRIYIRCGYNSNLNKQLLEINAKWDGDVGARYVGTTRRDAVLPLVQAHVERIAAATAIKTAGRWIAIPYEAEAIREHAQSLGGKYDKPTKRWAMPSADTLADVHQRVHDWTAAVEAKRQAEREAEKEARAAAEREGRDAAAAAKASREERLIASSGRTIMEDRGQVRSQRLHGWMRRPEAEQRKPQPGDVRKLRDGRRVLVLNSEVWFASQDAIDDGLAAGVNLWEDPGWFYNYNFVVVEPTAEEVEADRQEKAEQDDLTELAEVMKLADRTPRQAVDSLTNLEGATITEDSAGGMTIHGGQITVTPTDEVWYQHPGWYDDYVRTEGRVDDPELIARVRAIIAGGDRRRGAYAVKEFQR</sequence>
<comment type="caution">
    <text evidence="2">The sequence shown here is derived from an EMBL/GenBank/DDBJ whole genome shotgun (WGS) entry which is preliminary data.</text>
</comment>
<dbReference type="RefSeq" id="WP_121160698.1">
    <property type="nucleotide sequence ID" value="NZ_RBKT01000001.1"/>
</dbReference>
<organism evidence="2 3">
    <name type="scientific">Micromonospora pisi</name>
    <dbReference type="NCBI Taxonomy" id="589240"/>
    <lineage>
        <taxon>Bacteria</taxon>
        <taxon>Bacillati</taxon>
        <taxon>Actinomycetota</taxon>
        <taxon>Actinomycetes</taxon>
        <taxon>Micromonosporales</taxon>
        <taxon>Micromonosporaceae</taxon>
        <taxon>Micromonospora</taxon>
    </lineage>
</organism>
<name>A0A495JVY9_9ACTN</name>
<evidence type="ECO:0000313" key="2">
    <source>
        <dbReference type="EMBL" id="RKR92748.1"/>
    </source>
</evidence>
<dbReference type="OrthoDB" id="5180115at2"/>
<proteinExistence type="predicted"/>
<protein>
    <submittedName>
        <fullName evidence="2">Uncharacterized protein</fullName>
    </submittedName>
</protein>
<evidence type="ECO:0000256" key="1">
    <source>
        <dbReference type="SAM" id="MobiDB-lite"/>
    </source>
</evidence>
<dbReference type="AlphaFoldDB" id="A0A495JVY9"/>
<feature type="region of interest" description="Disordered" evidence="1">
    <location>
        <begin position="138"/>
        <end position="167"/>
    </location>
</feature>
<gene>
    <name evidence="2" type="ORF">BDK92_7227</name>
</gene>
<dbReference type="Proteomes" id="UP000277671">
    <property type="component" value="Unassembled WGS sequence"/>
</dbReference>
<feature type="compositionally biased region" description="Basic and acidic residues" evidence="1">
    <location>
        <begin position="138"/>
        <end position="158"/>
    </location>
</feature>
<evidence type="ECO:0000313" key="3">
    <source>
        <dbReference type="Proteomes" id="UP000277671"/>
    </source>
</evidence>
<dbReference type="EMBL" id="RBKT01000001">
    <property type="protein sequence ID" value="RKR92748.1"/>
    <property type="molecule type" value="Genomic_DNA"/>
</dbReference>